<dbReference type="Proteomes" id="UP000009168">
    <property type="component" value="Unassembled WGS sequence"/>
</dbReference>
<gene>
    <name evidence="3" type="ORF">TTHERM_00215910</name>
</gene>
<evidence type="ECO:0000313" key="3">
    <source>
        <dbReference type="EMBL" id="EAS00216.1"/>
    </source>
</evidence>
<feature type="region of interest" description="Disordered" evidence="2">
    <location>
        <begin position="860"/>
        <end position="895"/>
    </location>
</feature>
<dbReference type="GeneID" id="7839403"/>
<feature type="compositionally biased region" description="Polar residues" evidence="2">
    <location>
        <begin position="1251"/>
        <end position="1281"/>
    </location>
</feature>
<dbReference type="EMBL" id="GG662621">
    <property type="protein sequence ID" value="EAS00216.1"/>
    <property type="molecule type" value="Genomic_DNA"/>
</dbReference>
<keyword evidence="1" id="KW-0175">Coiled coil</keyword>
<protein>
    <submittedName>
        <fullName evidence="3">Uncharacterized protein</fullName>
    </submittedName>
</protein>
<accession>I7M2E1</accession>
<feature type="compositionally biased region" description="Low complexity" evidence="2">
    <location>
        <begin position="789"/>
        <end position="798"/>
    </location>
</feature>
<feature type="region of interest" description="Disordered" evidence="2">
    <location>
        <begin position="505"/>
        <end position="531"/>
    </location>
</feature>
<feature type="region of interest" description="Disordered" evidence="2">
    <location>
        <begin position="903"/>
        <end position="922"/>
    </location>
</feature>
<name>I7M2E1_TETTS</name>
<evidence type="ECO:0000313" key="4">
    <source>
        <dbReference type="Proteomes" id="UP000009168"/>
    </source>
</evidence>
<feature type="compositionally biased region" description="Polar residues" evidence="2">
    <location>
        <begin position="505"/>
        <end position="517"/>
    </location>
</feature>
<sequence length="1293" mass="150738">MSSFNYKSSKAQNDKVALLEQKVQMLTQQLEEQQHINENYEIYKEQLYSQMEKYVEIIDYTMKLLYKFNEFIKSKSDEAVTYSDSQIKKVSEEEQQFIQKLHGLYSLSEPSLENLKGVEEYQIVGEDTQVTIISKIQGVAKIVVDNIKILGQNCLQHEKLKFYTAEKIVSLNKQQEKIEQEHKYITLQIQKEIQQNTASQIKDQSMLAHSIPNIQQQQHVSQSDGTKNNDMWVEIVSKLVEYCTTLQINQMQIQNQLNQAVQKLFDQDYKNSNTKVKRQENSKEQDSLQEELINNLNKDDVQNLQQEAINRSSRSGSRELNIYHDQIENLQQLQTIIESVQKKETQNVSPNQKLQIQKQMEKIKLETSNHFLKQTSDSLNNNIMQNQSNSFIQNIPYQSNGQQLEKSIEKKQFEDNFSLLQQSRTKQKEPFLSSNGKQKNNIDLQRSQERIPAGRGSRSPYLQQNTNQSQLEVKVENFMQDQCQNYKSVTQSSYKKCINSQPSTCQQANDFQNSSKQADIKTSQDSESQKQQLYEQVEQEDKRVQINQFECDEQIKTEERVPAGRSLASSKIKCSFEQNRIIDDNNNFQMSSKDEKQIKSYQSNCSETNFSNKNLKVQSLKQQQMEQNYESQHQQESHSNLQNQQIQIKITPPTINSEVQNNQKHSSFQSQDPSDKIQIEEYQYKYQTNKSNGTEQNSVQLSKRSLEFPQAINKISISDQILLDVENQSHMKQLNTSYKSPNFCMNDKSKFQSTASEKPALGFQSISQFNRFSSLNNNSNAQIAQQEDNSNNSQVNNNKLKTIDSSRHQLQISEFSKNEKEEQILNFFQGKFNLEDETSINPPHLSSLHNKLERITHQIFPQRNSSSSNSQQDLQSIYSSEQQDYPQQMRQSKSRERIFSYNNSHTSSRQLPYNNNNQSNAREFANNRNHSTSNMSYIDKNKLNNNSNLCVNSSQEWQFSVQQQQNTQQTNLQNSISRISKTEMSWNSFENIQIPLRQSLQQPQQQQLSLRSLMNVVNQQRINSNRSVSNTNRRSNNDLSQNQNDSNLQQQAINMSSNLSINPLDQSQLNRSRLSQGRRKIFETYESHRSQDEVRQQQLSHDSSRRQVSQYETANLGVNNNEKTFYSTNNHLDSSRISANQQYQSNNTNYRKPPQYQQSSRNDGSLSGGVSQRTDRNPYSYILNEQNLRETFKVQIDNNYNSNQNKENNIQVMQKSSQRYLSQGVQNNRSTHNLSQERMSQQSQRSKEPLSEQSQNVSIMSNKSQKQFYSISEISKMNQQQTKEKKPFSKNYL</sequence>
<reference evidence="4" key="1">
    <citation type="journal article" date="2006" name="PLoS Biol.">
        <title>Macronuclear genome sequence of the ciliate Tetrahymena thermophila, a model eukaryote.</title>
        <authorList>
            <person name="Eisen J.A."/>
            <person name="Coyne R.S."/>
            <person name="Wu M."/>
            <person name="Wu D."/>
            <person name="Thiagarajan M."/>
            <person name="Wortman J.R."/>
            <person name="Badger J.H."/>
            <person name="Ren Q."/>
            <person name="Amedeo P."/>
            <person name="Jones K.M."/>
            <person name="Tallon L.J."/>
            <person name="Delcher A.L."/>
            <person name="Salzberg S.L."/>
            <person name="Silva J.C."/>
            <person name="Haas B.J."/>
            <person name="Majoros W.H."/>
            <person name="Farzad M."/>
            <person name="Carlton J.M."/>
            <person name="Smith R.K. Jr."/>
            <person name="Garg J."/>
            <person name="Pearlman R.E."/>
            <person name="Karrer K.M."/>
            <person name="Sun L."/>
            <person name="Manning G."/>
            <person name="Elde N.C."/>
            <person name="Turkewitz A.P."/>
            <person name="Asai D.J."/>
            <person name="Wilkes D.E."/>
            <person name="Wang Y."/>
            <person name="Cai H."/>
            <person name="Collins K."/>
            <person name="Stewart B.A."/>
            <person name="Lee S.R."/>
            <person name="Wilamowska K."/>
            <person name="Weinberg Z."/>
            <person name="Ruzzo W.L."/>
            <person name="Wloga D."/>
            <person name="Gaertig J."/>
            <person name="Frankel J."/>
            <person name="Tsao C.-C."/>
            <person name="Gorovsky M.A."/>
            <person name="Keeling P.J."/>
            <person name="Waller R.F."/>
            <person name="Patron N.J."/>
            <person name="Cherry J.M."/>
            <person name="Stover N.A."/>
            <person name="Krieger C.J."/>
            <person name="del Toro C."/>
            <person name="Ryder H.F."/>
            <person name="Williamson S.C."/>
            <person name="Barbeau R.A."/>
            <person name="Hamilton E.P."/>
            <person name="Orias E."/>
        </authorList>
    </citation>
    <scope>NUCLEOTIDE SEQUENCE [LARGE SCALE GENOMIC DNA]</scope>
    <source>
        <strain evidence="4">SB210</strain>
    </source>
</reference>
<keyword evidence="4" id="KW-1185">Reference proteome</keyword>
<feature type="compositionally biased region" description="Polar residues" evidence="2">
    <location>
        <begin position="1096"/>
        <end position="1128"/>
    </location>
</feature>
<feature type="region of interest" description="Disordered" evidence="2">
    <location>
        <begin position="657"/>
        <end position="676"/>
    </location>
</feature>
<feature type="compositionally biased region" description="Polar residues" evidence="2">
    <location>
        <begin position="1145"/>
        <end position="1172"/>
    </location>
</feature>
<proteinExistence type="predicted"/>
<feature type="region of interest" description="Disordered" evidence="2">
    <location>
        <begin position="1145"/>
        <end position="1178"/>
    </location>
</feature>
<feature type="region of interest" description="Disordered" evidence="2">
    <location>
        <begin position="618"/>
        <end position="644"/>
    </location>
</feature>
<feature type="compositionally biased region" description="Polar residues" evidence="2">
    <location>
        <begin position="618"/>
        <end position="641"/>
    </location>
</feature>
<feature type="region of interest" description="Disordered" evidence="2">
    <location>
        <begin position="1021"/>
        <end position="1043"/>
    </location>
</feature>
<feature type="compositionally biased region" description="Polar residues" evidence="2">
    <location>
        <begin position="873"/>
        <end position="891"/>
    </location>
</feature>
<feature type="region of interest" description="Disordered" evidence="2">
    <location>
        <begin position="785"/>
        <end position="805"/>
    </location>
</feature>
<feature type="coiled-coil region" evidence="1">
    <location>
        <begin position="9"/>
        <end position="36"/>
    </location>
</feature>
<dbReference type="RefSeq" id="XP_001020461.1">
    <property type="nucleotide sequence ID" value="XM_001020461.2"/>
</dbReference>
<feature type="compositionally biased region" description="Basic and acidic residues" evidence="2">
    <location>
        <begin position="1084"/>
        <end position="1095"/>
    </location>
</feature>
<feature type="region of interest" description="Disordered" evidence="2">
    <location>
        <begin position="424"/>
        <end position="464"/>
    </location>
</feature>
<dbReference type="KEGG" id="tet:TTHERM_00215910"/>
<dbReference type="InParanoid" id="I7M2E1"/>
<feature type="region of interest" description="Disordered" evidence="2">
    <location>
        <begin position="1230"/>
        <end position="1293"/>
    </location>
</feature>
<feature type="compositionally biased region" description="Polar residues" evidence="2">
    <location>
        <begin position="657"/>
        <end position="672"/>
    </location>
</feature>
<feature type="region of interest" description="Disordered" evidence="2">
    <location>
        <begin position="1084"/>
        <end position="1128"/>
    </location>
</feature>
<dbReference type="HOGENOM" id="CLU_262094_0_0_1"/>
<feature type="compositionally biased region" description="Polar residues" evidence="2">
    <location>
        <begin position="432"/>
        <end position="445"/>
    </location>
</feature>
<evidence type="ECO:0000256" key="1">
    <source>
        <dbReference type="SAM" id="Coils"/>
    </source>
</evidence>
<feature type="compositionally biased region" description="Basic and acidic residues" evidence="2">
    <location>
        <begin position="518"/>
        <end position="528"/>
    </location>
</feature>
<organism evidence="3 4">
    <name type="scientific">Tetrahymena thermophila (strain SB210)</name>
    <dbReference type="NCBI Taxonomy" id="312017"/>
    <lineage>
        <taxon>Eukaryota</taxon>
        <taxon>Sar</taxon>
        <taxon>Alveolata</taxon>
        <taxon>Ciliophora</taxon>
        <taxon>Intramacronucleata</taxon>
        <taxon>Oligohymenophorea</taxon>
        <taxon>Hymenostomatida</taxon>
        <taxon>Tetrahymenina</taxon>
        <taxon>Tetrahymenidae</taxon>
        <taxon>Tetrahymena</taxon>
    </lineage>
</organism>
<evidence type="ECO:0000256" key="2">
    <source>
        <dbReference type="SAM" id="MobiDB-lite"/>
    </source>
</evidence>